<dbReference type="InterPro" id="IPR001789">
    <property type="entry name" value="Sig_transdc_resp-reg_receiver"/>
</dbReference>
<gene>
    <name evidence="6" type="ORF">MOP44_19745</name>
</gene>
<dbReference type="AlphaFoldDB" id="A0A9J7BK11"/>
<protein>
    <submittedName>
        <fullName evidence="6">Response regulator transcription factor</fullName>
    </submittedName>
</protein>
<organism evidence="6 7">
    <name type="scientific">Occallatibacter riparius</name>
    <dbReference type="NCBI Taxonomy" id="1002689"/>
    <lineage>
        <taxon>Bacteria</taxon>
        <taxon>Pseudomonadati</taxon>
        <taxon>Acidobacteriota</taxon>
        <taxon>Terriglobia</taxon>
        <taxon>Terriglobales</taxon>
        <taxon>Acidobacteriaceae</taxon>
        <taxon>Occallatibacter</taxon>
    </lineage>
</organism>
<evidence type="ECO:0000259" key="5">
    <source>
        <dbReference type="PROSITE" id="PS50110"/>
    </source>
</evidence>
<dbReference type="PROSITE" id="PS00622">
    <property type="entry name" value="HTH_LUXR_1"/>
    <property type="match status" value="1"/>
</dbReference>
<dbReference type="PROSITE" id="PS50043">
    <property type="entry name" value="HTH_LUXR_2"/>
    <property type="match status" value="1"/>
</dbReference>
<dbReference type="InterPro" id="IPR011006">
    <property type="entry name" value="CheY-like_superfamily"/>
</dbReference>
<dbReference type="GO" id="GO:0003677">
    <property type="term" value="F:DNA binding"/>
    <property type="evidence" value="ECO:0007669"/>
    <property type="project" value="UniProtKB-KW"/>
</dbReference>
<dbReference type="PANTHER" id="PTHR43214:SF43">
    <property type="entry name" value="TWO-COMPONENT RESPONSE REGULATOR"/>
    <property type="match status" value="1"/>
</dbReference>
<sequence>MLADKLIRILVVEDHHVVRKSLVTLLETVAGFEVVGEAGDGVEAINQFHLCQPDVTLIDLRLPGISGAEVVRSIRSEAKHARFIVLTTYDGEDDVYRALRSGAQSYLLKGITRDELIAAIHLVNEGRSHVPPEIFAKLARRLEWEEFTPRESEVLEHIVQGRSNKQIAQSLGVSEATIKAHINSLLSKLGVSDRTQAAMTAIQRGLVTLDFS</sequence>
<evidence type="ECO:0000256" key="1">
    <source>
        <dbReference type="ARBA" id="ARBA00022553"/>
    </source>
</evidence>
<dbReference type="KEGG" id="orp:MOP44_19745"/>
<evidence type="ECO:0000313" key="7">
    <source>
        <dbReference type="Proteomes" id="UP001059380"/>
    </source>
</evidence>
<dbReference type="PRINTS" id="PR00038">
    <property type="entry name" value="HTHLUXR"/>
</dbReference>
<dbReference type="SMART" id="SM00421">
    <property type="entry name" value="HTH_LUXR"/>
    <property type="match status" value="1"/>
</dbReference>
<evidence type="ECO:0000256" key="3">
    <source>
        <dbReference type="PROSITE-ProRule" id="PRU00169"/>
    </source>
</evidence>
<dbReference type="InterPro" id="IPR000792">
    <property type="entry name" value="Tscrpt_reg_LuxR_C"/>
</dbReference>
<keyword evidence="7" id="KW-1185">Reference proteome</keyword>
<keyword evidence="1 3" id="KW-0597">Phosphoprotein</keyword>
<dbReference type="CDD" id="cd06170">
    <property type="entry name" value="LuxR_C_like"/>
    <property type="match status" value="1"/>
</dbReference>
<dbReference type="Pfam" id="PF00196">
    <property type="entry name" value="GerE"/>
    <property type="match status" value="1"/>
</dbReference>
<evidence type="ECO:0000256" key="2">
    <source>
        <dbReference type="ARBA" id="ARBA00023125"/>
    </source>
</evidence>
<keyword evidence="2" id="KW-0238">DNA-binding</keyword>
<dbReference type="SUPFAM" id="SSF52172">
    <property type="entry name" value="CheY-like"/>
    <property type="match status" value="1"/>
</dbReference>
<dbReference type="RefSeq" id="WP_260792018.1">
    <property type="nucleotide sequence ID" value="NZ_CP093313.1"/>
</dbReference>
<accession>A0A9J7BK11</accession>
<dbReference type="CDD" id="cd17535">
    <property type="entry name" value="REC_NarL-like"/>
    <property type="match status" value="1"/>
</dbReference>
<dbReference type="InterPro" id="IPR058245">
    <property type="entry name" value="NreC/VraR/RcsB-like_REC"/>
</dbReference>
<dbReference type="Proteomes" id="UP001059380">
    <property type="component" value="Chromosome"/>
</dbReference>
<name>A0A9J7BK11_9BACT</name>
<dbReference type="InterPro" id="IPR016032">
    <property type="entry name" value="Sig_transdc_resp-reg_C-effctor"/>
</dbReference>
<proteinExistence type="predicted"/>
<evidence type="ECO:0000259" key="4">
    <source>
        <dbReference type="PROSITE" id="PS50043"/>
    </source>
</evidence>
<dbReference type="EMBL" id="CP093313">
    <property type="protein sequence ID" value="UWZ82793.1"/>
    <property type="molecule type" value="Genomic_DNA"/>
</dbReference>
<dbReference type="Gene3D" id="3.40.50.2300">
    <property type="match status" value="1"/>
</dbReference>
<dbReference type="Pfam" id="PF00072">
    <property type="entry name" value="Response_reg"/>
    <property type="match status" value="1"/>
</dbReference>
<dbReference type="PANTHER" id="PTHR43214">
    <property type="entry name" value="TWO-COMPONENT RESPONSE REGULATOR"/>
    <property type="match status" value="1"/>
</dbReference>
<dbReference type="SUPFAM" id="SSF46894">
    <property type="entry name" value="C-terminal effector domain of the bipartite response regulators"/>
    <property type="match status" value="1"/>
</dbReference>
<dbReference type="SMART" id="SM00448">
    <property type="entry name" value="REC"/>
    <property type="match status" value="1"/>
</dbReference>
<dbReference type="InterPro" id="IPR039420">
    <property type="entry name" value="WalR-like"/>
</dbReference>
<reference evidence="6" key="1">
    <citation type="submission" date="2021-04" db="EMBL/GenBank/DDBJ databases">
        <title>Phylogenetic analysis of Acidobacteriaceae.</title>
        <authorList>
            <person name="Qiu L."/>
            <person name="Zhang Q."/>
        </authorList>
    </citation>
    <scope>NUCLEOTIDE SEQUENCE</scope>
    <source>
        <strain evidence="6">DSM 25168</strain>
    </source>
</reference>
<dbReference type="GO" id="GO:0000160">
    <property type="term" value="P:phosphorelay signal transduction system"/>
    <property type="evidence" value="ECO:0007669"/>
    <property type="project" value="InterPro"/>
</dbReference>
<feature type="modified residue" description="4-aspartylphosphate" evidence="3">
    <location>
        <position position="59"/>
    </location>
</feature>
<dbReference type="PROSITE" id="PS50110">
    <property type="entry name" value="RESPONSE_REGULATORY"/>
    <property type="match status" value="1"/>
</dbReference>
<evidence type="ECO:0000313" key="6">
    <source>
        <dbReference type="EMBL" id="UWZ82793.1"/>
    </source>
</evidence>
<feature type="domain" description="HTH luxR-type" evidence="4">
    <location>
        <begin position="140"/>
        <end position="205"/>
    </location>
</feature>
<dbReference type="GO" id="GO:0006355">
    <property type="term" value="P:regulation of DNA-templated transcription"/>
    <property type="evidence" value="ECO:0007669"/>
    <property type="project" value="InterPro"/>
</dbReference>
<feature type="domain" description="Response regulatory" evidence="5">
    <location>
        <begin position="8"/>
        <end position="124"/>
    </location>
</feature>